<name>A0A8D8TVT7_9HEMI</name>
<keyword evidence="1" id="KW-0472">Membrane</keyword>
<accession>A0A8D8TVT7</accession>
<feature type="transmembrane region" description="Helical" evidence="1">
    <location>
        <begin position="80"/>
        <end position="102"/>
    </location>
</feature>
<dbReference type="AlphaFoldDB" id="A0A8D8TVT7"/>
<organism evidence="2">
    <name type="scientific">Cacopsylla melanoneura</name>
    <dbReference type="NCBI Taxonomy" id="428564"/>
    <lineage>
        <taxon>Eukaryota</taxon>
        <taxon>Metazoa</taxon>
        <taxon>Ecdysozoa</taxon>
        <taxon>Arthropoda</taxon>
        <taxon>Hexapoda</taxon>
        <taxon>Insecta</taxon>
        <taxon>Pterygota</taxon>
        <taxon>Neoptera</taxon>
        <taxon>Paraneoptera</taxon>
        <taxon>Hemiptera</taxon>
        <taxon>Sternorrhyncha</taxon>
        <taxon>Psylloidea</taxon>
        <taxon>Psyllidae</taxon>
        <taxon>Psyllinae</taxon>
        <taxon>Cacopsylla</taxon>
    </lineage>
</organism>
<proteinExistence type="predicted"/>
<evidence type="ECO:0000256" key="1">
    <source>
        <dbReference type="SAM" id="Phobius"/>
    </source>
</evidence>
<dbReference type="EMBL" id="HBUF01311646">
    <property type="protein sequence ID" value="CAG6693285.1"/>
    <property type="molecule type" value="Transcribed_RNA"/>
</dbReference>
<sequence length="136" mass="14923">MSSLTNEYHISRRDITATQSSFACKPSKVVGASLMEKSSHLISSLLGDSVGQMKNSNLHLLGDRVGANLLGDTVWSDLKYYVLLATILLLQGILIWLSYLLGQYHGVSAASRYAFFAGSVDVLQIDDDEIIESHLF</sequence>
<protein>
    <submittedName>
        <fullName evidence="2">Uncharacterized protein</fullName>
    </submittedName>
</protein>
<keyword evidence="1" id="KW-0812">Transmembrane</keyword>
<evidence type="ECO:0000313" key="2">
    <source>
        <dbReference type="EMBL" id="CAG6693285.1"/>
    </source>
</evidence>
<keyword evidence="1" id="KW-1133">Transmembrane helix</keyword>
<reference evidence="2" key="1">
    <citation type="submission" date="2021-05" db="EMBL/GenBank/DDBJ databases">
        <authorList>
            <person name="Alioto T."/>
            <person name="Alioto T."/>
            <person name="Gomez Garrido J."/>
        </authorList>
    </citation>
    <scope>NUCLEOTIDE SEQUENCE</scope>
</reference>